<dbReference type="Pfam" id="PF00196">
    <property type="entry name" value="GerE"/>
    <property type="match status" value="1"/>
</dbReference>
<gene>
    <name evidence="4" type="ORF">ACFPZN_20520</name>
</gene>
<dbReference type="PANTHER" id="PTHR16305:SF35">
    <property type="entry name" value="TRANSCRIPTIONAL ACTIVATOR DOMAIN"/>
    <property type="match status" value="1"/>
</dbReference>
<dbReference type="Gene3D" id="1.10.10.10">
    <property type="entry name" value="Winged helix-like DNA-binding domain superfamily/Winged helix DNA-binding domain"/>
    <property type="match status" value="1"/>
</dbReference>
<dbReference type="Gene3D" id="1.25.40.10">
    <property type="entry name" value="Tetratricopeptide repeat domain"/>
    <property type="match status" value="1"/>
</dbReference>
<keyword evidence="2" id="KW-0067">ATP-binding</keyword>
<comment type="caution">
    <text evidence="4">The sequence shown here is derived from an EMBL/GenBank/DDBJ whole genome shotgun (WGS) entry which is preliminary data.</text>
</comment>
<dbReference type="InterPro" id="IPR036388">
    <property type="entry name" value="WH-like_DNA-bd_sf"/>
</dbReference>
<proteinExistence type="predicted"/>
<dbReference type="Proteomes" id="UP001596074">
    <property type="component" value="Unassembled WGS sequence"/>
</dbReference>
<evidence type="ECO:0000313" key="4">
    <source>
        <dbReference type="EMBL" id="MFC5748021.1"/>
    </source>
</evidence>
<dbReference type="RefSeq" id="WP_378283656.1">
    <property type="nucleotide sequence ID" value="NZ_JBHSON010000027.1"/>
</dbReference>
<dbReference type="InterPro" id="IPR041664">
    <property type="entry name" value="AAA_16"/>
</dbReference>
<dbReference type="InterPro" id="IPR011990">
    <property type="entry name" value="TPR-like_helical_dom_sf"/>
</dbReference>
<reference evidence="5" key="1">
    <citation type="journal article" date="2019" name="Int. J. Syst. Evol. Microbiol.">
        <title>The Global Catalogue of Microorganisms (GCM) 10K type strain sequencing project: providing services to taxonomists for standard genome sequencing and annotation.</title>
        <authorList>
            <consortium name="The Broad Institute Genomics Platform"/>
            <consortium name="The Broad Institute Genome Sequencing Center for Infectious Disease"/>
            <person name="Wu L."/>
            <person name="Ma J."/>
        </authorList>
    </citation>
    <scope>NUCLEOTIDE SEQUENCE [LARGE SCALE GENOMIC DNA]</scope>
    <source>
        <strain evidence="5">KCTC 42087</strain>
    </source>
</reference>
<dbReference type="Gene3D" id="3.40.50.300">
    <property type="entry name" value="P-loop containing nucleotide triphosphate hydrolases"/>
    <property type="match status" value="1"/>
</dbReference>
<dbReference type="PANTHER" id="PTHR16305">
    <property type="entry name" value="TESTICULAR SOLUBLE ADENYLYL CYCLASE"/>
    <property type="match status" value="1"/>
</dbReference>
<protein>
    <submittedName>
        <fullName evidence="4">Helix-turn-helix transcriptional regulator</fullName>
    </submittedName>
</protein>
<evidence type="ECO:0000259" key="3">
    <source>
        <dbReference type="PROSITE" id="PS50043"/>
    </source>
</evidence>
<feature type="domain" description="HTH luxR-type" evidence="3">
    <location>
        <begin position="901"/>
        <end position="966"/>
    </location>
</feature>
<accession>A0ABW0ZXU2</accession>
<evidence type="ECO:0000313" key="5">
    <source>
        <dbReference type="Proteomes" id="UP001596074"/>
    </source>
</evidence>
<dbReference type="InterPro" id="IPR000792">
    <property type="entry name" value="Tscrpt_reg_LuxR_C"/>
</dbReference>
<organism evidence="4 5">
    <name type="scientific">Actinomadura rugatobispora</name>
    <dbReference type="NCBI Taxonomy" id="1994"/>
    <lineage>
        <taxon>Bacteria</taxon>
        <taxon>Bacillati</taxon>
        <taxon>Actinomycetota</taxon>
        <taxon>Actinomycetes</taxon>
        <taxon>Streptosporangiales</taxon>
        <taxon>Thermomonosporaceae</taxon>
        <taxon>Actinomadura</taxon>
    </lineage>
</organism>
<dbReference type="SMART" id="SM00421">
    <property type="entry name" value="HTH_LUXR"/>
    <property type="match status" value="1"/>
</dbReference>
<dbReference type="Pfam" id="PF13191">
    <property type="entry name" value="AAA_16"/>
    <property type="match status" value="1"/>
</dbReference>
<dbReference type="SUPFAM" id="SSF52540">
    <property type="entry name" value="P-loop containing nucleoside triphosphate hydrolases"/>
    <property type="match status" value="1"/>
</dbReference>
<dbReference type="InterPro" id="IPR027417">
    <property type="entry name" value="P-loop_NTPase"/>
</dbReference>
<dbReference type="SUPFAM" id="SSF48452">
    <property type="entry name" value="TPR-like"/>
    <property type="match status" value="1"/>
</dbReference>
<sequence length="970" mass="103360">MGGGDRSGTLIGRAAELAALTGALDRAAAGAAGVVLVSGDAGVGKSHLVGALTRIARDRGCTVLAGQCAELGESMPYLPLADALWTGSADPALRAALDDRPVLRRLLPDGGGDGVPAGDLGQQRLFGAVLGLLGELGRDRPVLLVLEDLHWADRSTRHLLTFLSRVLQRERVCLVGTYRSDDLHRRHPLRPVVAELLRLPEVGAVELGPFGHGETAEYLASLGGDGAPPTAEEINRVHRRSEGNPFYAAELYTAARTDEELPAGLADLLLARVERLSENAARVVRAASVAGHRVDDEPVRQVCGLDEAAAGEALREIVSHRLLIPDGAQGYTFRHALLREAVYADLLPGERTRLHAAYADLLKRAPAVPGRVAAELAHHSLAAHDLPAAFAASVQAGREAERMGAPDEAHEHYDRALSLWDAVPGPEEAAGTGRVQLELAAVRSSGRSGEPRRAISRLRRLLEEADPADVRMGVLLREHLAYYLDDVKQHDESMAVSREAIAMLPADPPTAERASALATYVRTMLFEEVDPSLRAVAEEAVAAARAAGAADAEASALVSLGIYRETREPDPEVGALFARARDLAVGAGNYQVGQRAAFHLARSIFDRGDLPAAVRAADDGVAFSLANGLGWSPYGSTLRCLQFLIHYTSGDWEEAGRLAADFPMQVVRPAEAQVSSYALFLEVARGEDITERFRWLEPVWPEDDFIAYVARGLAAEHALWQGDTAAALDHATAAQAVLPAQDVAAVRVIATALWAHADRAVQARASGDNGTAASAVEAADNLLERARATVATTPDGRTRAWLGLEGHAWLARAEAEHARAHGANDPALWRKTLEAFSYGFTYELARTRWRLAESLAAQGSREEALNEWRTAAQEAESLGAAPLVRALTDLGARARLTAQQPEPAAGGLTAREREVLKLVAEGRNNKEIAAALFISPKTASVHVSNILAKLDVTSRTQAAAKAHADGLLTG</sequence>
<keyword evidence="5" id="KW-1185">Reference proteome</keyword>
<keyword evidence="1" id="KW-0547">Nucleotide-binding</keyword>
<dbReference type="PROSITE" id="PS50043">
    <property type="entry name" value="HTH_LUXR_2"/>
    <property type="match status" value="1"/>
</dbReference>
<evidence type="ECO:0000256" key="2">
    <source>
        <dbReference type="ARBA" id="ARBA00022840"/>
    </source>
</evidence>
<dbReference type="EMBL" id="JBHSON010000027">
    <property type="protein sequence ID" value="MFC5748021.1"/>
    <property type="molecule type" value="Genomic_DNA"/>
</dbReference>
<dbReference type="SUPFAM" id="SSF46894">
    <property type="entry name" value="C-terminal effector domain of the bipartite response regulators"/>
    <property type="match status" value="1"/>
</dbReference>
<evidence type="ECO:0000256" key="1">
    <source>
        <dbReference type="ARBA" id="ARBA00022741"/>
    </source>
</evidence>
<dbReference type="PRINTS" id="PR00038">
    <property type="entry name" value="HTHLUXR"/>
</dbReference>
<dbReference type="InterPro" id="IPR016032">
    <property type="entry name" value="Sig_transdc_resp-reg_C-effctor"/>
</dbReference>
<name>A0ABW0ZXU2_9ACTN</name>
<dbReference type="CDD" id="cd06170">
    <property type="entry name" value="LuxR_C_like"/>
    <property type="match status" value="1"/>
</dbReference>